<keyword evidence="1 2" id="KW-0129">CBS domain</keyword>
<sequence>MVGQLTLSETDSVSFAIRVFSKGTSGLLAVVDEARKLIGLLSERDIIRALAEDGRGIVEWPVSRVMKRELSVATQDTYCTDTLLLMIEKHFRHMPVVDDDGTFIACVDALQVAYAKISEMTDSNRKLMRLMAVFTDQVIDIATSDSIETIRAMFAEKDWVSAVVKDDQKVVGFITADELLRFSCRIRAL</sequence>
<gene>
    <name evidence="4" type="ORF">OA238_118p0320</name>
</gene>
<dbReference type="PANTHER" id="PTHR43080:SF2">
    <property type="entry name" value="CBS DOMAIN-CONTAINING PROTEIN"/>
    <property type="match status" value="1"/>
</dbReference>
<evidence type="ECO:0000259" key="3">
    <source>
        <dbReference type="PROSITE" id="PS51371"/>
    </source>
</evidence>
<organism evidence="4 5">
    <name type="scientific">Octadecabacter arcticus 238</name>
    <dbReference type="NCBI Taxonomy" id="391616"/>
    <lineage>
        <taxon>Bacteria</taxon>
        <taxon>Pseudomonadati</taxon>
        <taxon>Pseudomonadota</taxon>
        <taxon>Alphaproteobacteria</taxon>
        <taxon>Rhodobacterales</taxon>
        <taxon>Roseobacteraceae</taxon>
        <taxon>Octadecabacter</taxon>
    </lineage>
</organism>
<dbReference type="PANTHER" id="PTHR43080">
    <property type="entry name" value="CBS DOMAIN-CONTAINING PROTEIN CBSX3, MITOCHONDRIAL"/>
    <property type="match status" value="1"/>
</dbReference>
<protein>
    <submittedName>
        <fullName evidence="4">Putative CBS-domain protein</fullName>
    </submittedName>
</protein>
<dbReference type="HOGENOM" id="CLU_1433184_0_0_5"/>
<reference evidence="4 5" key="1">
    <citation type="journal article" date="2013" name="PLoS ONE">
        <title>Poles Apart: Arctic and Antarctic Octadecabacter strains Share High Genome Plasticity and a New Type of Xanthorhodopsin.</title>
        <authorList>
            <person name="Vollmers J."/>
            <person name="Voget S."/>
            <person name="Dietrich S."/>
            <person name="Gollnow K."/>
            <person name="Smits M."/>
            <person name="Meyer K."/>
            <person name="Brinkhoff T."/>
            <person name="Simon M."/>
            <person name="Daniel R."/>
        </authorList>
    </citation>
    <scope>NUCLEOTIDE SEQUENCE [LARGE SCALE GENOMIC DNA]</scope>
    <source>
        <strain evidence="4 5">238</strain>
        <plasmid evidence="5">Plasmid pOA238_118</plasmid>
    </source>
</reference>
<dbReference type="Pfam" id="PF00571">
    <property type="entry name" value="CBS"/>
    <property type="match status" value="3"/>
</dbReference>
<dbReference type="SUPFAM" id="SSF54631">
    <property type="entry name" value="CBS-domain pair"/>
    <property type="match status" value="2"/>
</dbReference>
<dbReference type="InterPro" id="IPR051257">
    <property type="entry name" value="Diverse_CBS-Domain"/>
</dbReference>
<dbReference type="PROSITE" id="PS51371">
    <property type="entry name" value="CBS"/>
    <property type="match status" value="2"/>
</dbReference>
<dbReference type="KEGG" id="oar:OA238_118p0320"/>
<accession>M9RRB8</accession>
<evidence type="ECO:0000256" key="1">
    <source>
        <dbReference type="ARBA" id="ARBA00023122"/>
    </source>
</evidence>
<keyword evidence="4" id="KW-0614">Plasmid</keyword>
<name>M9RRB8_9RHOB</name>
<dbReference type="Proteomes" id="UP000004688">
    <property type="component" value="Plasmid pOA238_118"/>
</dbReference>
<dbReference type="Gene3D" id="3.10.580.10">
    <property type="entry name" value="CBS-domain"/>
    <property type="match status" value="2"/>
</dbReference>
<dbReference type="InterPro" id="IPR000644">
    <property type="entry name" value="CBS_dom"/>
</dbReference>
<feature type="domain" description="CBS" evidence="3">
    <location>
        <begin position="1"/>
        <end position="57"/>
    </location>
</feature>
<geneLocation type="plasmid" evidence="4 5">
    <name>pOA238_118</name>
</geneLocation>
<dbReference type="SMART" id="SM00116">
    <property type="entry name" value="CBS"/>
    <property type="match status" value="3"/>
</dbReference>
<keyword evidence="5" id="KW-1185">Reference proteome</keyword>
<proteinExistence type="predicted"/>
<dbReference type="EMBL" id="CP003743">
    <property type="protein sequence ID" value="AGI74727.1"/>
    <property type="molecule type" value="Genomic_DNA"/>
</dbReference>
<feature type="domain" description="CBS" evidence="3">
    <location>
        <begin position="66"/>
        <end position="123"/>
    </location>
</feature>
<evidence type="ECO:0000313" key="4">
    <source>
        <dbReference type="EMBL" id="AGI74727.1"/>
    </source>
</evidence>
<evidence type="ECO:0000313" key="5">
    <source>
        <dbReference type="Proteomes" id="UP000004688"/>
    </source>
</evidence>
<dbReference type="AlphaFoldDB" id="M9RRB8"/>
<dbReference type="InterPro" id="IPR046342">
    <property type="entry name" value="CBS_dom_sf"/>
</dbReference>
<evidence type="ECO:0000256" key="2">
    <source>
        <dbReference type="PROSITE-ProRule" id="PRU00703"/>
    </source>
</evidence>